<protein>
    <submittedName>
        <fullName evidence="1">Uncharacterized protein</fullName>
    </submittedName>
</protein>
<dbReference type="KEGG" id="pur:AOC03_09975"/>
<proteinExistence type="predicted"/>
<accession>A0A0M5TIT8</accession>
<dbReference type="RefSeq" id="WP_062535609.1">
    <property type="nucleotide sequence ID" value="NZ_CP012678.1"/>
</dbReference>
<organism evidence="1 2">
    <name type="scientific">Psychrobacter urativorans</name>
    <dbReference type="NCBI Taxonomy" id="45610"/>
    <lineage>
        <taxon>Bacteria</taxon>
        <taxon>Pseudomonadati</taxon>
        <taxon>Pseudomonadota</taxon>
        <taxon>Gammaproteobacteria</taxon>
        <taxon>Moraxellales</taxon>
        <taxon>Moraxellaceae</taxon>
        <taxon>Psychrobacter</taxon>
    </lineage>
</organism>
<dbReference type="AlphaFoldDB" id="A0A0M5TIT8"/>
<sequence>MPNNQQPQGVTKYANNPAANSAGKYVVDLKMPEDTGIATASHLALIIDDAKARTDIDLIFDPALLRTRMDSVHIEVVSGIATNLNIHTLQTPAHLADYTTAPKRTLAIAANKPVLFTAKKLGDVIVFDGAAIDRVLMPAAPDNGAGIQL</sequence>
<gene>
    <name evidence="1" type="ORF">AOC03_09975</name>
</gene>
<name>A0A0M5TIT8_9GAMM</name>
<dbReference type="Proteomes" id="UP000059847">
    <property type="component" value="Chromosome"/>
</dbReference>
<keyword evidence="2" id="KW-1185">Reference proteome</keyword>
<evidence type="ECO:0000313" key="1">
    <source>
        <dbReference type="EMBL" id="ALF60325.1"/>
    </source>
</evidence>
<dbReference type="OrthoDB" id="9917898at2"/>
<evidence type="ECO:0000313" key="2">
    <source>
        <dbReference type="Proteomes" id="UP000059847"/>
    </source>
</evidence>
<dbReference type="EMBL" id="CP012678">
    <property type="protein sequence ID" value="ALF60325.1"/>
    <property type="molecule type" value="Genomic_DNA"/>
</dbReference>
<dbReference type="STRING" id="45610.AOC03_09975"/>
<reference evidence="1 2" key="1">
    <citation type="submission" date="2015-09" db="EMBL/GenBank/DDBJ databases">
        <title>Complete genome of Psychrobacter urativorans R10.10B.</title>
        <authorList>
            <person name="See-Too W.S."/>
            <person name="Chan K.G."/>
        </authorList>
    </citation>
    <scope>NUCLEOTIDE SEQUENCE [LARGE SCALE GENOMIC DNA]</scope>
    <source>
        <strain evidence="1 2">R10.10B</strain>
    </source>
</reference>